<name>A0ABD4U676_9BURK</name>
<gene>
    <name evidence="1" type="ORF">UE95_000660</name>
</gene>
<accession>A0ABD4U676</accession>
<sequence length="75" mass="8123">MNTARPAPAQNGRSITSGRFAFRTTLTVAGATVTAIVRHAILSHPAFPHLADAQIRPTLVEALRGHLLITYIFVF</sequence>
<evidence type="ECO:0000313" key="2">
    <source>
        <dbReference type="Proteomes" id="UP000191686"/>
    </source>
</evidence>
<dbReference type="EMBL" id="JYMX02000001">
    <property type="protein sequence ID" value="MCW3709781.1"/>
    <property type="molecule type" value="Genomic_DNA"/>
</dbReference>
<comment type="caution">
    <text evidence="1">The sequence shown here is derived from an EMBL/GenBank/DDBJ whole genome shotgun (WGS) entry which is preliminary data.</text>
</comment>
<organism evidence="1 2">
    <name type="scientific">Burkholderia cenocepacia</name>
    <dbReference type="NCBI Taxonomy" id="95486"/>
    <lineage>
        <taxon>Bacteria</taxon>
        <taxon>Pseudomonadati</taxon>
        <taxon>Pseudomonadota</taxon>
        <taxon>Betaproteobacteria</taxon>
        <taxon>Burkholderiales</taxon>
        <taxon>Burkholderiaceae</taxon>
        <taxon>Burkholderia</taxon>
        <taxon>Burkholderia cepacia complex</taxon>
    </lineage>
</organism>
<proteinExistence type="predicted"/>
<dbReference type="AlphaFoldDB" id="A0ABD4U676"/>
<reference evidence="1 2" key="1">
    <citation type="journal article" date="2017" name="Front. Microbiol.">
        <title>Genomics reveals a unique clone of Burkholderia cenocepacia harbouring an actively excising novel genomic island.</title>
        <authorList>
            <person name="Patil P."/>
            <person name="Mali S."/>
            <person name="Midha S."/>
            <person name="Gautam V."/>
            <person name="Dash L."/>
            <person name="Kumar S."/>
            <person name="Shastri J."/>
            <person name="Singhal L."/>
            <person name="Patil P.B."/>
        </authorList>
    </citation>
    <scope>NUCLEOTIDE SEQUENCE [LARGE SCALE GENOMIC DNA]</scope>
    <source>
        <strain evidence="1 2">BC-19</strain>
    </source>
</reference>
<reference evidence="1 2" key="2">
    <citation type="journal article" date="2017" name="Front. Microbiol.">
        <title>Genomics Reveals a Unique Clone of Burkholderia cenocepacia Harboring an Actively Excising Novel Genomic Island.</title>
        <authorList>
            <person name="Patil P.P."/>
            <person name="Mali S."/>
            <person name="Midha S."/>
            <person name="Gautam V."/>
            <person name="Dash L."/>
            <person name="Kumar S."/>
            <person name="Shastri J."/>
            <person name="Singhal L."/>
            <person name="Patil P.B."/>
        </authorList>
    </citation>
    <scope>NUCLEOTIDE SEQUENCE [LARGE SCALE GENOMIC DNA]</scope>
    <source>
        <strain evidence="1 2">BC-19</strain>
    </source>
</reference>
<dbReference type="Proteomes" id="UP000191686">
    <property type="component" value="Unassembled WGS sequence"/>
</dbReference>
<evidence type="ECO:0000313" key="1">
    <source>
        <dbReference type="EMBL" id="MCW3709781.1"/>
    </source>
</evidence>
<dbReference type="RefSeq" id="WP_143262257.1">
    <property type="nucleotide sequence ID" value="NZ_CAJPCX010000001.1"/>
</dbReference>
<protein>
    <submittedName>
        <fullName evidence="1">Uncharacterized protein</fullName>
    </submittedName>
</protein>